<reference evidence="1" key="1">
    <citation type="submission" date="2022-09" db="EMBL/GenBank/DDBJ databases">
        <title>A Global Phylogenomic Analysis of the Shiitake Genus Lentinula.</title>
        <authorList>
            <consortium name="DOE Joint Genome Institute"/>
            <person name="Sierra-Patev S."/>
            <person name="Min B."/>
            <person name="Naranjo-Ortiz M."/>
            <person name="Looney B."/>
            <person name="Konkel Z."/>
            <person name="Slot J.C."/>
            <person name="Sakamoto Y."/>
            <person name="Steenwyk J.L."/>
            <person name="Rokas A."/>
            <person name="Carro J."/>
            <person name="Camarero S."/>
            <person name="Ferreira P."/>
            <person name="Molpeceres G."/>
            <person name="Ruiz-Duenas F.J."/>
            <person name="Serrano A."/>
            <person name="Henrissat B."/>
            <person name="Drula E."/>
            <person name="Hughes K.W."/>
            <person name="Mata J.L."/>
            <person name="Ishikawa N.K."/>
            <person name="Vargas-Isla R."/>
            <person name="Ushijima S."/>
            <person name="Smith C.A."/>
            <person name="Ahrendt S."/>
            <person name="Andreopoulos W."/>
            <person name="He G."/>
            <person name="Labutti K."/>
            <person name="Lipzen A."/>
            <person name="Ng V."/>
            <person name="Riley R."/>
            <person name="Sandor L."/>
            <person name="Barry K."/>
            <person name="Martinez A.T."/>
            <person name="Xiao Y."/>
            <person name="Gibbons J.G."/>
            <person name="Terashima K."/>
            <person name="Grigoriev I.V."/>
            <person name="Hibbett D.S."/>
        </authorList>
    </citation>
    <scope>NUCLEOTIDE SEQUENCE</scope>
    <source>
        <strain evidence="1">TMI1499</strain>
    </source>
</reference>
<sequence>MIFTTSRLFVLFCLWTSFFAVGALPAHSRERRIGSGVDSSHSSGTKAPSADTKPGDEEVPVQMWVNHEGQPDEHWVLVIDKVYGFHAIAPEEKPAKAGQLEFKSGLDPQAKLKPQQLAYRPEKADKLMNLDCDATFEDQAEMTKVFGELVTKIDMSKPADEVGGNCMDYVKMALEFLQKGDYITSVPKIFTTYYNKNYNAVRKEVYLGGSSDESEETIDPVSSPRREFMVVI</sequence>
<name>A0ACC1U318_9AGAR</name>
<evidence type="ECO:0000313" key="1">
    <source>
        <dbReference type="EMBL" id="KAJ3810981.1"/>
    </source>
</evidence>
<gene>
    <name evidence="1" type="ORF">F5876DRAFT_65171</name>
</gene>
<keyword evidence="2" id="KW-1185">Reference proteome</keyword>
<proteinExistence type="predicted"/>
<accession>A0ACC1U318</accession>
<protein>
    <submittedName>
        <fullName evidence="1">Uncharacterized protein</fullName>
    </submittedName>
</protein>
<dbReference type="EMBL" id="MU795078">
    <property type="protein sequence ID" value="KAJ3810981.1"/>
    <property type="molecule type" value="Genomic_DNA"/>
</dbReference>
<organism evidence="1 2">
    <name type="scientific">Lentinula aff. lateritia</name>
    <dbReference type="NCBI Taxonomy" id="2804960"/>
    <lineage>
        <taxon>Eukaryota</taxon>
        <taxon>Fungi</taxon>
        <taxon>Dikarya</taxon>
        <taxon>Basidiomycota</taxon>
        <taxon>Agaricomycotina</taxon>
        <taxon>Agaricomycetes</taxon>
        <taxon>Agaricomycetidae</taxon>
        <taxon>Agaricales</taxon>
        <taxon>Marasmiineae</taxon>
        <taxon>Omphalotaceae</taxon>
        <taxon>Lentinula</taxon>
    </lineage>
</organism>
<evidence type="ECO:0000313" key="2">
    <source>
        <dbReference type="Proteomes" id="UP001163835"/>
    </source>
</evidence>
<dbReference type="Proteomes" id="UP001163835">
    <property type="component" value="Unassembled WGS sequence"/>
</dbReference>
<comment type="caution">
    <text evidence="1">The sequence shown here is derived from an EMBL/GenBank/DDBJ whole genome shotgun (WGS) entry which is preliminary data.</text>
</comment>